<evidence type="ECO:0000256" key="7">
    <source>
        <dbReference type="SAM" id="MobiDB-lite"/>
    </source>
</evidence>
<keyword evidence="5" id="KW-0326">Glycosidase</keyword>
<evidence type="ECO:0000256" key="3">
    <source>
        <dbReference type="ARBA" id="ARBA00012780"/>
    </source>
</evidence>
<dbReference type="Gene3D" id="3.20.20.80">
    <property type="entry name" value="Glycosidases"/>
    <property type="match status" value="1"/>
</dbReference>
<dbReference type="EMBL" id="VEPZ02000201">
    <property type="protein sequence ID" value="KAE8730741.1"/>
    <property type="molecule type" value="Genomic_DNA"/>
</dbReference>
<name>A0A6A3CUD4_HIBSY</name>
<dbReference type="InterPro" id="IPR000490">
    <property type="entry name" value="Glyco_hydro_17"/>
</dbReference>
<dbReference type="GO" id="GO:0042973">
    <property type="term" value="F:glucan endo-1,3-beta-D-glucosidase activity"/>
    <property type="evidence" value="ECO:0007669"/>
    <property type="project" value="UniProtKB-EC"/>
</dbReference>
<organism evidence="8 9">
    <name type="scientific">Hibiscus syriacus</name>
    <name type="common">Rose of Sharon</name>
    <dbReference type="NCBI Taxonomy" id="106335"/>
    <lineage>
        <taxon>Eukaryota</taxon>
        <taxon>Viridiplantae</taxon>
        <taxon>Streptophyta</taxon>
        <taxon>Embryophyta</taxon>
        <taxon>Tracheophyta</taxon>
        <taxon>Spermatophyta</taxon>
        <taxon>Magnoliopsida</taxon>
        <taxon>eudicotyledons</taxon>
        <taxon>Gunneridae</taxon>
        <taxon>Pentapetalae</taxon>
        <taxon>rosids</taxon>
        <taxon>malvids</taxon>
        <taxon>Malvales</taxon>
        <taxon>Malvaceae</taxon>
        <taxon>Malvoideae</taxon>
        <taxon>Hibiscus</taxon>
    </lineage>
</organism>
<evidence type="ECO:0000256" key="1">
    <source>
        <dbReference type="ARBA" id="ARBA00000382"/>
    </source>
</evidence>
<evidence type="ECO:0000256" key="5">
    <source>
        <dbReference type="ARBA" id="ARBA00023295"/>
    </source>
</evidence>
<feature type="region of interest" description="Disordered" evidence="7">
    <location>
        <begin position="1"/>
        <end position="23"/>
    </location>
</feature>
<proteinExistence type="inferred from homology"/>
<evidence type="ECO:0000256" key="2">
    <source>
        <dbReference type="ARBA" id="ARBA00008773"/>
    </source>
</evidence>
<comment type="similarity">
    <text evidence="2 6">Belongs to the glycosyl hydrolase 17 family.</text>
</comment>
<evidence type="ECO:0000313" key="9">
    <source>
        <dbReference type="Proteomes" id="UP000436088"/>
    </source>
</evidence>
<evidence type="ECO:0000256" key="4">
    <source>
        <dbReference type="ARBA" id="ARBA00022801"/>
    </source>
</evidence>
<dbReference type="Proteomes" id="UP000436088">
    <property type="component" value="Unassembled WGS sequence"/>
</dbReference>
<protein>
    <recommendedName>
        <fullName evidence="3">glucan endo-1,3-beta-D-glucosidase</fullName>
        <ecNumber evidence="3">3.2.1.39</ecNumber>
    </recommendedName>
</protein>
<keyword evidence="4" id="KW-0378">Hydrolase</keyword>
<dbReference type="AlphaFoldDB" id="A0A6A3CUD4"/>
<dbReference type="SUPFAM" id="SSF51445">
    <property type="entry name" value="(Trans)glycosidases"/>
    <property type="match status" value="1"/>
</dbReference>
<evidence type="ECO:0000313" key="8">
    <source>
        <dbReference type="EMBL" id="KAE8730741.1"/>
    </source>
</evidence>
<dbReference type="EC" id="3.2.1.39" evidence="3"/>
<sequence length="105" mass="11606">MEVIVTDTGWASHGDENESAATKENARTYNYNLRKRLAKMKGTPMRPKNLVKAYVFAIFNKNLMPGPTSERNFGLFKPDGSISCDIGFHGLKSSSADSLLLPLKV</sequence>
<dbReference type="GO" id="GO:0005975">
    <property type="term" value="P:carbohydrate metabolic process"/>
    <property type="evidence" value="ECO:0007669"/>
    <property type="project" value="InterPro"/>
</dbReference>
<gene>
    <name evidence="8" type="ORF">F3Y22_tig00002880pilonHSYRG00009</name>
</gene>
<comment type="caution">
    <text evidence="8">The sequence shown here is derived from an EMBL/GenBank/DDBJ whole genome shotgun (WGS) entry which is preliminary data.</text>
</comment>
<keyword evidence="9" id="KW-1185">Reference proteome</keyword>
<dbReference type="InterPro" id="IPR044965">
    <property type="entry name" value="Glyco_hydro_17_plant"/>
</dbReference>
<dbReference type="PANTHER" id="PTHR32227">
    <property type="entry name" value="GLUCAN ENDO-1,3-BETA-GLUCOSIDASE BG1-RELATED-RELATED"/>
    <property type="match status" value="1"/>
</dbReference>
<accession>A0A6A3CUD4</accession>
<comment type="catalytic activity">
    <reaction evidence="1">
        <text>Hydrolysis of (1-&gt;3)-beta-D-glucosidic linkages in (1-&gt;3)-beta-D-glucans.</text>
        <dbReference type="EC" id="3.2.1.39"/>
    </reaction>
</comment>
<dbReference type="InterPro" id="IPR017853">
    <property type="entry name" value="GH"/>
</dbReference>
<reference evidence="8" key="1">
    <citation type="submission" date="2019-09" db="EMBL/GenBank/DDBJ databases">
        <title>Draft genome information of white flower Hibiscus syriacus.</title>
        <authorList>
            <person name="Kim Y.-M."/>
        </authorList>
    </citation>
    <scope>NUCLEOTIDE SEQUENCE [LARGE SCALE GENOMIC DNA]</scope>
    <source>
        <strain evidence="8">YM2019G1</strain>
    </source>
</reference>
<evidence type="ECO:0000256" key="6">
    <source>
        <dbReference type="RuleBase" id="RU004335"/>
    </source>
</evidence>
<dbReference type="Pfam" id="PF00332">
    <property type="entry name" value="Glyco_hydro_17"/>
    <property type="match status" value="1"/>
</dbReference>